<evidence type="ECO:0000313" key="3">
    <source>
        <dbReference type="Proteomes" id="UP000708208"/>
    </source>
</evidence>
<comment type="caution">
    <text evidence="2">The sequence shown here is derived from an EMBL/GenBank/DDBJ whole genome shotgun (WGS) entry which is preliminary data.</text>
</comment>
<keyword evidence="3" id="KW-1185">Reference proteome</keyword>
<dbReference type="Proteomes" id="UP000708208">
    <property type="component" value="Unassembled WGS sequence"/>
</dbReference>
<evidence type="ECO:0000313" key="2">
    <source>
        <dbReference type="EMBL" id="CAG7785329.1"/>
    </source>
</evidence>
<reference evidence="2" key="1">
    <citation type="submission" date="2021-06" db="EMBL/GenBank/DDBJ databases">
        <authorList>
            <person name="Hodson N. C."/>
            <person name="Mongue J. A."/>
            <person name="Jaron S. K."/>
        </authorList>
    </citation>
    <scope>NUCLEOTIDE SEQUENCE</scope>
</reference>
<name>A0A8J2L167_9HEXA</name>
<evidence type="ECO:0000256" key="1">
    <source>
        <dbReference type="SAM" id="MobiDB-lite"/>
    </source>
</evidence>
<gene>
    <name evidence="2" type="ORF">AFUS01_LOCUS23959</name>
</gene>
<dbReference type="EMBL" id="CAJVCH010293993">
    <property type="protein sequence ID" value="CAG7785329.1"/>
    <property type="molecule type" value="Genomic_DNA"/>
</dbReference>
<dbReference type="AlphaFoldDB" id="A0A8J2L167"/>
<accession>A0A8J2L167</accession>
<feature type="region of interest" description="Disordered" evidence="1">
    <location>
        <begin position="362"/>
        <end position="382"/>
    </location>
</feature>
<protein>
    <submittedName>
        <fullName evidence="2">Uncharacterized protein</fullName>
    </submittedName>
</protein>
<sequence>MELAVDPNGICAASQPVVTGPSFPPIATCPSEMKHFVSYTHPPLFTPAVYTGPPRPVPDDGEMRYIDQLQRYPQLPLDAHLFLKSPTTSQHWVMAFVKEQNRIVVKFNRLLTVHLRVSMQNPLTIDIEPSKSPNRRNDEQFIFNFENQRVCAEFLCVLNVCKKEVWTRRGLPRPRLSRSAIPCTRTGKLLELPDKRIVPIVQMNKVISGGDIPSTILELEEGGPKKSSSRGSPVRIPPLPHNNVVRAEVNLKRAEELAAPPKFLRFPYRMKFMLKHSVVLCSMDHPIYSWNTMTLTVDEEHRMYCCKWTAAADILAAPNSLPAVREFRVVFTTLDLANSFTVAFEESCTKASRPEIIFKSNQMTPNPCPEKGTPSLTLPPSV</sequence>
<proteinExistence type="predicted"/>
<organism evidence="2 3">
    <name type="scientific">Allacma fusca</name>
    <dbReference type="NCBI Taxonomy" id="39272"/>
    <lineage>
        <taxon>Eukaryota</taxon>
        <taxon>Metazoa</taxon>
        <taxon>Ecdysozoa</taxon>
        <taxon>Arthropoda</taxon>
        <taxon>Hexapoda</taxon>
        <taxon>Collembola</taxon>
        <taxon>Symphypleona</taxon>
        <taxon>Sminthuridae</taxon>
        <taxon>Allacma</taxon>
    </lineage>
</organism>